<accession>W1NG95</accession>
<sequence>MLFEASIGTTDIGLGSSKKGNVGPASKPKKKSMTAPDGKNQRCIISKQKYFIATATGNLGRHCNHRHPGYDWQGDILTQAPHPSP</sequence>
<dbReference type="Proteomes" id="UP000017836">
    <property type="component" value="Unassembled WGS sequence"/>
</dbReference>
<proteinExistence type="predicted"/>
<dbReference type="Gramene" id="ERM94518">
    <property type="protein sequence ID" value="ERM94518"/>
    <property type="gene ID" value="AMTR_s00010p00263830"/>
</dbReference>
<organism evidence="2 3">
    <name type="scientific">Amborella trichopoda</name>
    <dbReference type="NCBI Taxonomy" id="13333"/>
    <lineage>
        <taxon>Eukaryota</taxon>
        <taxon>Viridiplantae</taxon>
        <taxon>Streptophyta</taxon>
        <taxon>Embryophyta</taxon>
        <taxon>Tracheophyta</taxon>
        <taxon>Spermatophyta</taxon>
        <taxon>Magnoliopsida</taxon>
        <taxon>Amborellales</taxon>
        <taxon>Amborellaceae</taxon>
        <taxon>Amborella</taxon>
    </lineage>
</organism>
<evidence type="ECO:0000313" key="3">
    <source>
        <dbReference type="Proteomes" id="UP000017836"/>
    </source>
</evidence>
<protein>
    <submittedName>
        <fullName evidence="2">Uncharacterized protein</fullName>
    </submittedName>
</protein>
<reference evidence="3" key="1">
    <citation type="journal article" date="2013" name="Science">
        <title>The Amborella genome and the evolution of flowering plants.</title>
        <authorList>
            <consortium name="Amborella Genome Project"/>
        </authorList>
    </citation>
    <scope>NUCLEOTIDE SEQUENCE [LARGE SCALE GENOMIC DNA]</scope>
</reference>
<dbReference type="HOGENOM" id="CLU_2515639_0_0_1"/>
<name>W1NG95_AMBTC</name>
<dbReference type="AlphaFoldDB" id="W1NG95"/>
<dbReference type="EMBL" id="KI397513">
    <property type="protein sequence ID" value="ERM94518.1"/>
    <property type="molecule type" value="Genomic_DNA"/>
</dbReference>
<keyword evidence="3" id="KW-1185">Reference proteome</keyword>
<feature type="region of interest" description="Disordered" evidence="1">
    <location>
        <begin position="1"/>
        <end position="40"/>
    </location>
</feature>
<evidence type="ECO:0000313" key="2">
    <source>
        <dbReference type="EMBL" id="ERM94518.1"/>
    </source>
</evidence>
<gene>
    <name evidence="2" type="ORF">AMTR_s00010p00263830</name>
</gene>
<dbReference type="eggNOG" id="KOG1121">
    <property type="taxonomic scope" value="Eukaryota"/>
</dbReference>
<evidence type="ECO:0000256" key="1">
    <source>
        <dbReference type="SAM" id="MobiDB-lite"/>
    </source>
</evidence>